<organism evidence="1 2">
    <name type="scientific">Pedobacter frigiditerrae</name>
    <dbReference type="NCBI Taxonomy" id="2530452"/>
    <lineage>
        <taxon>Bacteria</taxon>
        <taxon>Pseudomonadati</taxon>
        <taxon>Bacteroidota</taxon>
        <taxon>Sphingobacteriia</taxon>
        <taxon>Sphingobacteriales</taxon>
        <taxon>Sphingobacteriaceae</taxon>
        <taxon>Pedobacter</taxon>
    </lineage>
</organism>
<protein>
    <submittedName>
        <fullName evidence="1">Uncharacterized protein</fullName>
    </submittedName>
</protein>
<keyword evidence="2" id="KW-1185">Reference proteome</keyword>
<sequence>MIIEPFGELHFIERDKVWFGMADNISPENKVELSIAADSKEEDISFKIKSIEEFALDYPNILDKLYNILFLTESKLDSPKSIEQLKEMYFFTAVSLKPDNKTWWLTLEPHFHVPSIYNHFIRYTMFDRKIIWSNLNIHKDD</sequence>
<evidence type="ECO:0000313" key="2">
    <source>
        <dbReference type="Proteomes" id="UP000292884"/>
    </source>
</evidence>
<evidence type="ECO:0000313" key="1">
    <source>
        <dbReference type="EMBL" id="TCC91548.1"/>
    </source>
</evidence>
<dbReference type="RefSeq" id="WP_131552486.1">
    <property type="nucleotide sequence ID" value="NZ_SJSK01000002.1"/>
</dbReference>
<dbReference type="OrthoDB" id="770211at2"/>
<dbReference type="EMBL" id="SJSK01000002">
    <property type="protein sequence ID" value="TCC91548.1"/>
    <property type="molecule type" value="Genomic_DNA"/>
</dbReference>
<name>A0A4R0MWF4_9SPHI</name>
<accession>A0A4R0MWF4</accession>
<dbReference type="Proteomes" id="UP000292884">
    <property type="component" value="Unassembled WGS sequence"/>
</dbReference>
<dbReference type="AlphaFoldDB" id="A0A4R0MWF4"/>
<proteinExistence type="predicted"/>
<gene>
    <name evidence="1" type="ORF">EZ428_07220</name>
</gene>
<comment type="caution">
    <text evidence="1">The sequence shown here is derived from an EMBL/GenBank/DDBJ whole genome shotgun (WGS) entry which is preliminary data.</text>
</comment>
<reference evidence="1 2" key="1">
    <citation type="submission" date="2019-02" db="EMBL/GenBank/DDBJ databases">
        <title>Pedobacter sp. RP-1-13 sp. nov., isolated from Arctic soil.</title>
        <authorList>
            <person name="Dahal R.H."/>
        </authorList>
    </citation>
    <scope>NUCLEOTIDE SEQUENCE [LARGE SCALE GENOMIC DNA]</scope>
    <source>
        <strain evidence="1 2">RP-1-13</strain>
    </source>
</reference>